<dbReference type="AlphaFoldDB" id="A0A284SB93"/>
<name>A0A284SB93_ARMOS</name>
<dbReference type="CDD" id="cd21037">
    <property type="entry name" value="MLKL_NTD"/>
    <property type="match status" value="1"/>
</dbReference>
<organism evidence="1 2">
    <name type="scientific">Armillaria ostoyae</name>
    <name type="common">Armillaria root rot fungus</name>
    <dbReference type="NCBI Taxonomy" id="47428"/>
    <lineage>
        <taxon>Eukaryota</taxon>
        <taxon>Fungi</taxon>
        <taxon>Dikarya</taxon>
        <taxon>Basidiomycota</taxon>
        <taxon>Agaricomycotina</taxon>
        <taxon>Agaricomycetes</taxon>
        <taxon>Agaricomycetidae</taxon>
        <taxon>Agaricales</taxon>
        <taxon>Marasmiineae</taxon>
        <taxon>Physalacriaceae</taxon>
        <taxon>Armillaria</taxon>
    </lineage>
</organism>
<dbReference type="EMBL" id="FUEG01000056">
    <property type="protein sequence ID" value="SJL18281.1"/>
    <property type="molecule type" value="Genomic_DNA"/>
</dbReference>
<accession>A0A284SB93</accession>
<keyword evidence="2" id="KW-1185">Reference proteome</keyword>
<dbReference type="OrthoDB" id="2965063at2759"/>
<reference evidence="2" key="1">
    <citation type="journal article" date="2017" name="Nat. Ecol. Evol.">
        <title>Genome expansion and lineage-specific genetic innovations in the forest pathogenic fungi Armillaria.</title>
        <authorList>
            <person name="Sipos G."/>
            <person name="Prasanna A.N."/>
            <person name="Walter M.C."/>
            <person name="O'Connor E."/>
            <person name="Balint B."/>
            <person name="Krizsan K."/>
            <person name="Kiss B."/>
            <person name="Hess J."/>
            <person name="Varga T."/>
            <person name="Slot J."/>
            <person name="Riley R."/>
            <person name="Boka B."/>
            <person name="Rigling D."/>
            <person name="Barry K."/>
            <person name="Lee J."/>
            <person name="Mihaltcheva S."/>
            <person name="LaButti K."/>
            <person name="Lipzen A."/>
            <person name="Waldron R."/>
            <person name="Moloney N.M."/>
            <person name="Sperisen C."/>
            <person name="Kredics L."/>
            <person name="Vagvoelgyi C."/>
            <person name="Patrignani A."/>
            <person name="Fitzpatrick D."/>
            <person name="Nagy I."/>
            <person name="Doyle S."/>
            <person name="Anderson J.B."/>
            <person name="Grigoriev I.V."/>
            <person name="Gueldener U."/>
            <person name="Muensterkoetter M."/>
            <person name="Nagy L.G."/>
        </authorList>
    </citation>
    <scope>NUCLEOTIDE SEQUENCE [LARGE SCALE GENOMIC DNA]</scope>
    <source>
        <strain evidence="2">C18/9</strain>
    </source>
</reference>
<evidence type="ECO:0000313" key="1">
    <source>
        <dbReference type="EMBL" id="SJL18281.1"/>
    </source>
</evidence>
<evidence type="ECO:0000313" key="2">
    <source>
        <dbReference type="Proteomes" id="UP000219338"/>
    </source>
</evidence>
<dbReference type="OMA" id="EHRVIFT"/>
<protein>
    <submittedName>
        <fullName evidence="1">Uncharacterized protein</fullName>
    </submittedName>
</protein>
<dbReference type="InterPro" id="IPR059179">
    <property type="entry name" value="MLKL-like_MCAfunc"/>
</dbReference>
<gene>
    <name evidence="1" type="ORF">ARMOST_21866</name>
</gene>
<dbReference type="Proteomes" id="UP000219338">
    <property type="component" value="Unassembled WGS sequence"/>
</dbReference>
<sequence>MSRYPDIDACIQAARLTAAAGEMTPFPFIKGAAQCIVLVLETIDRAAKNKSDLQELAENIVNTLVAVRDTIIEHGPTSALRFQNICLEFQTYMTDLLSQLNGERRSCARIRRLLKTRKIADEISAYRQRVEAAKAEFLIRAATSTRLGLSNIQNQVDTGIIALTRAVEGSRDHITATINNRSVIMHEEIHSWGVSQSEKVDRLFAAAQERGVYKGVVREVLWGDINLKGYIEIPKSHSLHDSEFDEYNASVENHQCPKIVRVYRVQAGQEDRIMQRFYGDVDRRLYLRHPNFVQLFGVCTTPSCPALIFHGSTAKRQRVFDYYCDLSSAKESLLFSIQIYHDLKSLADYLGRQEWFQKTDMINADDYGDVFLNEEHRVIFTDLTSGSYLAWSLCLRLCPKHPAVLMRDDNDPDRWDLDLPTRLMPLLTRPANLQKENLWEIYECLYWFLGHTMQFEVRYPRPCRYYPGGFEKWRVAIDLEEWVVQPAGSSTLEKATLCGSAVVWYSLSIDRSYSFRVFPSICVGYKNRLRLVFSYFAQAFGLRTDWDIRTNMNFYLEIQPRLDTSRNEGSIQLSVSVPPIHTRNLWPFSFFADGVRVSPEEAEDMFGVKIEMTVVYDVLGLVSRRGRGLPSTQELNAMCGFDPARDGEDVRDYFGLYPIKVLDEISTIIGWYSFKHSFMLAHRQADHDRTSIDMQEYSRSNIISKSTA</sequence>
<proteinExistence type="predicted"/>